<comment type="caution">
    <text evidence="1">The sequence shown here is derived from an EMBL/GenBank/DDBJ whole genome shotgun (WGS) entry which is preliminary data.</text>
</comment>
<gene>
    <name evidence="1" type="ORF">HCX48_00445</name>
</gene>
<reference evidence="2" key="1">
    <citation type="submission" date="2020-03" db="EMBL/GenBank/DDBJ databases">
        <title>Whole-genome sequence of the purple nonsulfur bacterium Rhodocyclus tenuis DSM112.</title>
        <authorList>
            <person name="Kyndt J.A."/>
            <person name="Meyer T.E."/>
        </authorList>
    </citation>
    <scope>NUCLEOTIDE SEQUENCE [LARGE SCALE GENOMIC DNA]</scope>
    <source>
        <strain evidence="2">DSM 112</strain>
    </source>
</reference>
<dbReference type="RefSeq" id="WP_153590629.1">
    <property type="nucleotide sequence ID" value="NZ_JAATWB010000001.1"/>
</dbReference>
<keyword evidence="2" id="KW-1185">Reference proteome</keyword>
<name>A0ABX0WEI8_9RHOO</name>
<dbReference type="Pfam" id="PF06252">
    <property type="entry name" value="GemA"/>
    <property type="match status" value="1"/>
</dbReference>
<organism evidence="1 2">
    <name type="scientific">Rhodocyclus gracilis</name>
    <dbReference type="NCBI Taxonomy" id="2929842"/>
    <lineage>
        <taxon>Bacteria</taxon>
        <taxon>Pseudomonadati</taxon>
        <taxon>Pseudomonadota</taxon>
        <taxon>Betaproteobacteria</taxon>
        <taxon>Rhodocyclales</taxon>
        <taxon>Rhodocyclaceae</taxon>
        <taxon>Rhodocyclus</taxon>
    </lineage>
</organism>
<dbReference type="InterPro" id="IPR009363">
    <property type="entry name" value="Phage_Mu_Gp16"/>
</dbReference>
<proteinExistence type="predicted"/>
<evidence type="ECO:0000313" key="1">
    <source>
        <dbReference type="EMBL" id="NJA87696.1"/>
    </source>
</evidence>
<sequence length="151" mass="16511">MSDLLTHHRQLVGIAKGWALKNLPGWCDETHRDLLARHGATVADGRVSASTMTVPQLAAVLDDYQRRGWPRAKKVFAHGTAQAKSVPARISHMVRLWGRLGQAGKVEKATRPALLGFCARQLGREVADLDSLTVPECQSITEALKGWLGRA</sequence>
<dbReference type="EMBL" id="JAATWB010000001">
    <property type="protein sequence ID" value="NJA87696.1"/>
    <property type="molecule type" value="Genomic_DNA"/>
</dbReference>
<protein>
    <submittedName>
        <fullName evidence="1">Regulatory protein GemA</fullName>
    </submittedName>
</protein>
<evidence type="ECO:0000313" key="2">
    <source>
        <dbReference type="Proteomes" id="UP000720344"/>
    </source>
</evidence>
<accession>A0ABX0WEI8</accession>
<dbReference type="Proteomes" id="UP000720344">
    <property type="component" value="Unassembled WGS sequence"/>
</dbReference>